<protein>
    <submittedName>
        <fullName evidence="2">2,5-diketo-D-gluconate reductase A</fullName>
    </submittedName>
</protein>
<dbReference type="eggNOG" id="COG1453">
    <property type="taxonomic scope" value="Bacteria"/>
</dbReference>
<gene>
    <name evidence="2" type="ORF">JCM21142_93554</name>
</gene>
<feature type="domain" description="NADP-dependent oxidoreductase" evidence="1">
    <location>
        <begin position="16"/>
        <end position="211"/>
    </location>
</feature>
<dbReference type="InterPro" id="IPR053135">
    <property type="entry name" value="AKR2_Oxidoreductase"/>
</dbReference>
<dbReference type="InterPro" id="IPR036812">
    <property type="entry name" value="NAD(P)_OxRdtase_dom_sf"/>
</dbReference>
<organism evidence="2 3">
    <name type="scientific">Saccharicrinis fermentans DSM 9555 = JCM 21142</name>
    <dbReference type="NCBI Taxonomy" id="869213"/>
    <lineage>
        <taxon>Bacteria</taxon>
        <taxon>Pseudomonadati</taxon>
        <taxon>Bacteroidota</taxon>
        <taxon>Bacteroidia</taxon>
        <taxon>Marinilabiliales</taxon>
        <taxon>Marinilabiliaceae</taxon>
        <taxon>Saccharicrinis</taxon>
    </lineage>
</organism>
<sequence>MEYRRFGKTEKNISAITLGGMRFKNGWDNPKEEIPALTQAHCNHIVDLAFKNGINHIETAHGYVKSEKVLGITLNEELKADRSSYYLMTKGNPQNASETRKLVEEQLQTLQTDYFDFYGWHGINTSELLHTSCKTGGPVEELLKMKEEGIIKHVGFSTHGHLETIEEAIGTNLFEFVNLHYYYFYQRNRAAIRFAEKKDMGVFIISPNDKGGQLYKAPNKVKKAIPHATPIQWNARFCLNTPNVHTLSFGMTEEAHFDEMQGIFQNKLNSISLLDQQAKERLDKMLNDDSYSYFDGYNIEDKNSPLDLPQLLHWRKLWKCYDMLDFAKYRYKELKTPNHWVPGVFATSENINKFDFSAIPDHIPLKAMLSELHKALHQDFKHPKSINAKELSLAKKE</sequence>
<dbReference type="EMBL" id="BAMD01000057">
    <property type="protein sequence ID" value="GAF04834.1"/>
    <property type="molecule type" value="Genomic_DNA"/>
</dbReference>
<dbReference type="PANTHER" id="PTHR43312">
    <property type="entry name" value="D-THREO-ALDOSE 1-DEHYDROGENASE"/>
    <property type="match status" value="1"/>
</dbReference>
<dbReference type="InterPro" id="IPR023210">
    <property type="entry name" value="NADP_OxRdtase_dom"/>
</dbReference>
<dbReference type="STRING" id="869213.GCA_000517085_04117"/>
<name>W7YQY3_9BACT</name>
<dbReference type="Proteomes" id="UP000019402">
    <property type="component" value="Unassembled WGS sequence"/>
</dbReference>
<evidence type="ECO:0000313" key="2">
    <source>
        <dbReference type="EMBL" id="GAF04834.1"/>
    </source>
</evidence>
<dbReference type="AlphaFoldDB" id="W7YQY3"/>
<dbReference type="Gene3D" id="3.20.20.100">
    <property type="entry name" value="NADP-dependent oxidoreductase domain"/>
    <property type="match status" value="1"/>
</dbReference>
<evidence type="ECO:0000313" key="3">
    <source>
        <dbReference type="Proteomes" id="UP000019402"/>
    </source>
</evidence>
<dbReference type="Pfam" id="PF00248">
    <property type="entry name" value="Aldo_ket_red"/>
    <property type="match status" value="1"/>
</dbReference>
<dbReference type="RefSeq" id="WP_044213961.1">
    <property type="nucleotide sequence ID" value="NZ_BAMD01000057.1"/>
</dbReference>
<dbReference type="CDD" id="cd19096">
    <property type="entry name" value="AKR_Fe-S_oxidoreductase"/>
    <property type="match status" value="1"/>
</dbReference>
<dbReference type="PANTHER" id="PTHR43312:SF2">
    <property type="entry name" value="OXIDOREDUCTASE"/>
    <property type="match status" value="1"/>
</dbReference>
<keyword evidence="3" id="KW-1185">Reference proteome</keyword>
<comment type="caution">
    <text evidence="2">The sequence shown here is derived from an EMBL/GenBank/DDBJ whole genome shotgun (WGS) entry which is preliminary data.</text>
</comment>
<proteinExistence type="predicted"/>
<reference evidence="2 3" key="1">
    <citation type="journal article" date="2014" name="Genome Announc.">
        <title>Draft Genome Sequence of Cytophaga fermentans JCM 21142T, a Facultative Anaerobe Isolated from Marine Mud.</title>
        <authorList>
            <person name="Starns D."/>
            <person name="Oshima K."/>
            <person name="Suda W."/>
            <person name="Iino T."/>
            <person name="Yuki M."/>
            <person name="Inoue J."/>
            <person name="Kitamura K."/>
            <person name="Iida T."/>
            <person name="Darby A."/>
            <person name="Hattori M."/>
            <person name="Ohkuma M."/>
        </authorList>
    </citation>
    <scope>NUCLEOTIDE SEQUENCE [LARGE SCALE GENOMIC DNA]</scope>
    <source>
        <strain evidence="2 3">JCM 21142</strain>
    </source>
</reference>
<accession>W7YQY3</accession>
<evidence type="ECO:0000259" key="1">
    <source>
        <dbReference type="Pfam" id="PF00248"/>
    </source>
</evidence>
<dbReference type="SUPFAM" id="SSF51430">
    <property type="entry name" value="NAD(P)-linked oxidoreductase"/>
    <property type="match status" value="1"/>
</dbReference>